<evidence type="ECO:0000256" key="3">
    <source>
        <dbReference type="ARBA" id="ARBA00023082"/>
    </source>
</evidence>
<evidence type="ECO:0000256" key="2">
    <source>
        <dbReference type="ARBA" id="ARBA00023015"/>
    </source>
</evidence>
<sequence>MDLADQDILHDIVKKCVNGDRKAQKELYKKYYSKMMNVCYRYSKNSADAEDLLQDGFVKVFTNLSRYDFNGSLEGWIRRIMVNTAIDFYRKNKNIYFVDEEGDYTLETSKVESADQIYSQFGVDIIMAAIQELSPVYKTVFNMYVIDGYKHKEIAEQLDISEGTSKSNLAKAKNNLREILNNIEKIHYDE</sequence>
<dbReference type="PANTHER" id="PTHR43133">
    <property type="entry name" value="RNA POLYMERASE ECF-TYPE SIGMA FACTO"/>
    <property type="match status" value="1"/>
</dbReference>
<dbReference type="CDD" id="cd06171">
    <property type="entry name" value="Sigma70_r4"/>
    <property type="match status" value="1"/>
</dbReference>
<evidence type="ECO:0000313" key="8">
    <source>
        <dbReference type="Proteomes" id="UP000321721"/>
    </source>
</evidence>
<name>A0A5C6RQE2_9FLAO</name>
<keyword evidence="4" id="KW-0804">Transcription</keyword>
<dbReference type="GO" id="GO:0016987">
    <property type="term" value="F:sigma factor activity"/>
    <property type="evidence" value="ECO:0007669"/>
    <property type="project" value="UniProtKB-KW"/>
</dbReference>
<dbReference type="AlphaFoldDB" id="A0A5C6RQE2"/>
<reference evidence="7 8" key="1">
    <citation type="submission" date="2019-08" db="EMBL/GenBank/DDBJ databases">
        <title>Genome of Vicingus serpentipes NCIMB 15042.</title>
        <authorList>
            <person name="Bowman J.P."/>
        </authorList>
    </citation>
    <scope>NUCLEOTIDE SEQUENCE [LARGE SCALE GENOMIC DNA]</scope>
    <source>
        <strain evidence="7 8">NCIMB 15042</strain>
    </source>
</reference>
<dbReference type="Gene3D" id="1.10.1740.10">
    <property type="match status" value="1"/>
</dbReference>
<dbReference type="InterPro" id="IPR007627">
    <property type="entry name" value="RNA_pol_sigma70_r2"/>
</dbReference>
<dbReference type="GO" id="GO:0003677">
    <property type="term" value="F:DNA binding"/>
    <property type="evidence" value="ECO:0007669"/>
    <property type="project" value="InterPro"/>
</dbReference>
<proteinExistence type="inferred from homology"/>
<dbReference type="SUPFAM" id="SSF88946">
    <property type="entry name" value="Sigma2 domain of RNA polymerase sigma factors"/>
    <property type="match status" value="1"/>
</dbReference>
<gene>
    <name evidence="7" type="ORF">FRY74_11385</name>
</gene>
<dbReference type="PANTHER" id="PTHR43133:SF46">
    <property type="entry name" value="RNA POLYMERASE SIGMA-70 FACTOR ECF SUBFAMILY"/>
    <property type="match status" value="1"/>
</dbReference>
<dbReference type="Gene3D" id="1.10.10.10">
    <property type="entry name" value="Winged helix-like DNA-binding domain superfamily/Winged helix DNA-binding domain"/>
    <property type="match status" value="1"/>
</dbReference>
<organism evidence="7 8">
    <name type="scientific">Vicingus serpentipes</name>
    <dbReference type="NCBI Taxonomy" id="1926625"/>
    <lineage>
        <taxon>Bacteria</taxon>
        <taxon>Pseudomonadati</taxon>
        <taxon>Bacteroidota</taxon>
        <taxon>Flavobacteriia</taxon>
        <taxon>Flavobacteriales</taxon>
        <taxon>Vicingaceae</taxon>
        <taxon>Vicingus</taxon>
    </lineage>
</organism>
<evidence type="ECO:0000313" key="7">
    <source>
        <dbReference type="EMBL" id="TXB64387.1"/>
    </source>
</evidence>
<evidence type="ECO:0000259" key="5">
    <source>
        <dbReference type="Pfam" id="PF04542"/>
    </source>
</evidence>
<keyword evidence="2" id="KW-0805">Transcription regulation</keyword>
<feature type="domain" description="RNA polymerase sigma-70 region 2" evidence="5">
    <location>
        <begin position="27"/>
        <end position="93"/>
    </location>
</feature>
<dbReference type="NCBIfam" id="TIGR02937">
    <property type="entry name" value="sigma70-ECF"/>
    <property type="match status" value="1"/>
</dbReference>
<dbReference type="Pfam" id="PF04542">
    <property type="entry name" value="Sigma70_r2"/>
    <property type="match status" value="1"/>
</dbReference>
<dbReference type="InterPro" id="IPR039425">
    <property type="entry name" value="RNA_pol_sigma-70-like"/>
</dbReference>
<dbReference type="InterPro" id="IPR013325">
    <property type="entry name" value="RNA_pol_sigma_r2"/>
</dbReference>
<dbReference type="InterPro" id="IPR036388">
    <property type="entry name" value="WH-like_DNA-bd_sf"/>
</dbReference>
<evidence type="ECO:0000256" key="1">
    <source>
        <dbReference type="ARBA" id="ARBA00010641"/>
    </source>
</evidence>
<evidence type="ECO:0000256" key="4">
    <source>
        <dbReference type="ARBA" id="ARBA00023163"/>
    </source>
</evidence>
<accession>A0A5C6RQE2</accession>
<dbReference type="Pfam" id="PF08281">
    <property type="entry name" value="Sigma70_r4_2"/>
    <property type="match status" value="1"/>
</dbReference>
<dbReference type="InterPro" id="IPR013324">
    <property type="entry name" value="RNA_pol_sigma_r3/r4-like"/>
</dbReference>
<dbReference type="RefSeq" id="WP_147101716.1">
    <property type="nucleotide sequence ID" value="NZ_VOOS01000005.1"/>
</dbReference>
<dbReference type="Proteomes" id="UP000321721">
    <property type="component" value="Unassembled WGS sequence"/>
</dbReference>
<keyword evidence="3" id="KW-0731">Sigma factor</keyword>
<dbReference type="InterPro" id="IPR013249">
    <property type="entry name" value="RNA_pol_sigma70_r4_t2"/>
</dbReference>
<dbReference type="InterPro" id="IPR014284">
    <property type="entry name" value="RNA_pol_sigma-70_dom"/>
</dbReference>
<feature type="domain" description="RNA polymerase sigma factor 70 region 4 type 2" evidence="6">
    <location>
        <begin position="125"/>
        <end position="175"/>
    </location>
</feature>
<comment type="caution">
    <text evidence="7">The sequence shown here is derived from an EMBL/GenBank/DDBJ whole genome shotgun (WGS) entry which is preliminary data.</text>
</comment>
<protein>
    <submittedName>
        <fullName evidence="7">RNA polymerase sigma factor</fullName>
    </submittedName>
</protein>
<dbReference type="GO" id="GO:0006352">
    <property type="term" value="P:DNA-templated transcription initiation"/>
    <property type="evidence" value="ECO:0007669"/>
    <property type="project" value="InterPro"/>
</dbReference>
<evidence type="ECO:0000259" key="6">
    <source>
        <dbReference type="Pfam" id="PF08281"/>
    </source>
</evidence>
<dbReference type="EMBL" id="VOOS01000005">
    <property type="protein sequence ID" value="TXB64387.1"/>
    <property type="molecule type" value="Genomic_DNA"/>
</dbReference>
<keyword evidence="8" id="KW-1185">Reference proteome</keyword>
<dbReference type="SUPFAM" id="SSF88659">
    <property type="entry name" value="Sigma3 and sigma4 domains of RNA polymerase sigma factors"/>
    <property type="match status" value="1"/>
</dbReference>
<dbReference type="OrthoDB" id="1056775at2"/>
<comment type="similarity">
    <text evidence="1">Belongs to the sigma-70 factor family. ECF subfamily.</text>
</comment>